<organism evidence="1 2">
    <name type="scientific">Leptothrix ochracea L12</name>
    <dbReference type="NCBI Taxonomy" id="735332"/>
    <lineage>
        <taxon>Bacteria</taxon>
        <taxon>Pseudomonadati</taxon>
        <taxon>Pseudomonadota</taxon>
        <taxon>Betaproteobacteria</taxon>
        <taxon>Burkholderiales</taxon>
        <taxon>Sphaerotilaceae</taxon>
        <taxon>Leptothrix</taxon>
    </lineage>
</organism>
<dbReference type="HOGENOM" id="CLU_167402_0_0_4"/>
<dbReference type="AlphaFoldDB" id="I4Z5G4"/>
<reference evidence="1 2" key="1">
    <citation type="submission" date="2012-04" db="EMBL/GenBank/DDBJ databases">
        <title>Improved High-Quality Draft sequence of Leptothrix ochracea L12.</title>
        <authorList>
            <consortium name="US DOE Joint Genome Institute"/>
            <person name="Lucas S."/>
            <person name="Han J."/>
            <person name="Lapidus A."/>
            <person name="Cheng J.-F."/>
            <person name="Goodwin L."/>
            <person name="Pitluck S."/>
            <person name="Peters L."/>
            <person name="Zeytun A."/>
            <person name="Detter J.C."/>
            <person name="Han C."/>
            <person name="Tapia R."/>
            <person name="Land M."/>
            <person name="Hauser L."/>
            <person name="Kyrpides N."/>
            <person name="Ivanova N."/>
            <person name="Pagani I."/>
            <person name="Stepanauskas R."/>
            <person name="Masland D."/>
            <person name="Poulton N."/>
            <person name="Emerson D."/>
            <person name="Fleming E."/>
            <person name="Woyke T."/>
        </authorList>
    </citation>
    <scope>NUCLEOTIDE SEQUENCE [LARGE SCALE GENOMIC DNA]</scope>
    <source>
        <strain evidence="1 2">L12</strain>
    </source>
</reference>
<proteinExistence type="predicted"/>
<evidence type="ECO:0000313" key="2">
    <source>
        <dbReference type="Proteomes" id="UP000053899"/>
    </source>
</evidence>
<name>I4Z5G4_9BURK</name>
<protein>
    <submittedName>
        <fullName evidence="1">Uncharacterized protein</fullName>
    </submittedName>
</protein>
<sequence length="112" mass="12713">MNAPKKQQIIKAKAHEFVLPLIRDGLVIGRDAPIGCVALRKALDLLTAFPFEHLEIEDDIIQDVLVRQALLRRIPRDRLLAFVLRNIKPAMGAEEIMQLEISVEMFIEESGE</sequence>
<dbReference type="Proteomes" id="UP000053899">
    <property type="component" value="Unassembled WGS sequence"/>
</dbReference>
<accession>I4Z5G4</accession>
<dbReference type="OrthoDB" id="5569584at2"/>
<keyword evidence="2" id="KW-1185">Reference proteome</keyword>
<gene>
    <name evidence="1" type="ORF">LepocDRAFT_00001860</name>
</gene>
<evidence type="ECO:0000313" key="1">
    <source>
        <dbReference type="EMBL" id="EIM31456.1"/>
    </source>
</evidence>
<dbReference type="RefSeq" id="WP_009453457.1">
    <property type="nucleotide sequence ID" value="NZ_JH660681.1"/>
</dbReference>
<dbReference type="EMBL" id="JH660681">
    <property type="protein sequence ID" value="EIM31456.1"/>
    <property type="molecule type" value="Genomic_DNA"/>
</dbReference>
<dbReference type="GeneID" id="92352252"/>